<dbReference type="Proteomes" id="UP001473302">
    <property type="component" value="Unassembled WGS sequence"/>
</dbReference>
<feature type="region of interest" description="Disordered" evidence="1">
    <location>
        <begin position="132"/>
        <end position="162"/>
    </location>
</feature>
<keyword evidence="2" id="KW-0812">Transmembrane</keyword>
<feature type="compositionally biased region" description="Low complexity" evidence="1">
    <location>
        <begin position="136"/>
        <end position="157"/>
    </location>
</feature>
<evidence type="ECO:0000256" key="2">
    <source>
        <dbReference type="SAM" id="Phobius"/>
    </source>
</evidence>
<gene>
    <name evidence="3" type="ORF">MFLAVUS_000347</name>
</gene>
<evidence type="ECO:0000256" key="1">
    <source>
        <dbReference type="SAM" id="MobiDB-lite"/>
    </source>
</evidence>
<evidence type="ECO:0000313" key="4">
    <source>
        <dbReference type="Proteomes" id="UP001473302"/>
    </source>
</evidence>
<sequence length="349" mass="38495">MQSVISDQVEECAGKGNQYPFCSPESDAVWVNGSTHDFIWNKNYPFYVGYYEYVSVKNFTDLDRATGGIEVTVDNSWFLEPLENGSSPLNLSISAFYLPSTLSPYAEISSTISMFPRPYNFTVVQLALPDSNARPSSVNPNSDSNNNTNNNNSNNNNTADHSLSSSTLPGWAIAVIVIAVIALICGVAALIWAVYMSRRNKKNKLDPVTGQNNNHGYHKEYNTSINSQTKVTAFRSTDSVPMTTASQGENASSIGTLAYDSSNKLTSSDAVFLADSFRNTLGRSVNDWNTTTFVDGEEEEEEKRRKLGEALLQRQLEEDGTSVKHAGRFTRVKSLADIPKSAVFEHPKY</sequence>
<organism evidence="3 4">
    <name type="scientific">Mucor flavus</name>
    <dbReference type="NCBI Taxonomy" id="439312"/>
    <lineage>
        <taxon>Eukaryota</taxon>
        <taxon>Fungi</taxon>
        <taxon>Fungi incertae sedis</taxon>
        <taxon>Mucoromycota</taxon>
        <taxon>Mucoromycotina</taxon>
        <taxon>Mucoromycetes</taxon>
        <taxon>Mucorales</taxon>
        <taxon>Mucorineae</taxon>
        <taxon>Mucoraceae</taxon>
        <taxon>Mucor</taxon>
    </lineage>
</organism>
<protein>
    <submittedName>
        <fullName evidence="3">Uncharacterized protein</fullName>
    </submittedName>
</protein>
<name>A0ABP9YJG2_9FUNG</name>
<keyword evidence="2" id="KW-1133">Transmembrane helix</keyword>
<comment type="caution">
    <text evidence="3">The sequence shown here is derived from an EMBL/GenBank/DDBJ whole genome shotgun (WGS) entry which is preliminary data.</text>
</comment>
<feature type="transmembrane region" description="Helical" evidence="2">
    <location>
        <begin position="171"/>
        <end position="195"/>
    </location>
</feature>
<evidence type="ECO:0000313" key="3">
    <source>
        <dbReference type="EMBL" id="GAA5806998.1"/>
    </source>
</evidence>
<keyword evidence="4" id="KW-1185">Reference proteome</keyword>
<reference evidence="3 4" key="1">
    <citation type="submission" date="2024-04" db="EMBL/GenBank/DDBJ databases">
        <title>genome sequences of Mucor flavus KT1a and Helicostylum pulchrum KT1b strains isolated from the surface of a dry-aged beef.</title>
        <authorList>
            <person name="Toyotome T."/>
            <person name="Hosono M."/>
            <person name="Torimaru M."/>
            <person name="Fukuda K."/>
            <person name="Mikami N."/>
        </authorList>
    </citation>
    <scope>NUCLEOTIDE SEQUENCE [LARGE SCALE GENOMIC DNA]</scope>
    <source>
        <strain evidence="3 4">KT1a</strain>
    </source>
</reference>
<proteinExistence type="predicted"/>
<dbReference type="EMBL" id="BAABUK010000002">
    <property type="protein sequence ID" value="GAA5806998.1"/>
    <property type="molecule type" value="Genomic_DNA"/>
</dbReference>
<keyword evidence="2" id="KW-0472">Membrane</keyword>
<accession>A0ABP9YJG2</accession>